<keyword evidence="2" id="KW-1185">Reference proteome</keyword>
<dbReference type="EMBL" id="JAACJJ010000056">
    <property type="protein sequence ID" value="KAF5312581.1"/>
    <property type="molecule type" value="Genomic_DNA"/>
</dbReference>
<protein>
    <submittedName>
        <fullName evidence="1">Uncharacterized protein</fullName>
    </submittedName>
</protein>
<proteinExistence type="predicted"/>
<comment type="caution">
    <text evidence="1">The sequence shown here is derived from an EMBL/GenBank/DDBJ whole genome shotgun (WGS) entry which is preliminary data.</text>
</comment>
<reference evidence="1 2" key="1">
    <citation type="journal article" date="2020" name="ISME J.">
        <title>Uncovering the hidden diversity of litter-decomposition mechanisms in mushroom-forming fungi.</title>
        <authorList>
            <person name="Floudas D."/>
            <person name="Bentzer J."/>
            <person name="Ahren D."/>
            <person name="Johansson T."/>
            <person name="Persson P."/>
            <person name="Tunlid A."/>
        </authorList>
    </citation>
    <scope>NUCLEOTIDE SEQUENCE [LARGE SCALE GENOMIC DNA]</scope>
    <source>
        <strain evidence="1 2">CBS 101986</strain>
    </source>
</reference>
<name>A0A8H5EU90_9AGAR</name>
<dbReference type="Proteomes" id="UP000567179">
    <property type="component" value="Unassembled WGS sequence"/>
</dbReference>
<dbReference type="OrthoDB" id="2750929at2759"/>
<sequence length="348" mass="39209">MRQSFRGSLRRQRVFGAVIPCRVVPLLNRIHMSAGSQRFLSNAHASKRQVLTFRPDRFHSVGQTVADVSNTERVDFYVKQPSDRPTFKKSARLVYASSGQRFPFPPNSRGVLYYHQAPGSPTESQIRFRLCDTVGDFQQGTDLLLPNGSPWSISFTRMLKFPERHAAFRGLLKNEYPLTLESDVAANRIVSTLAPDQLVAHNQRVFDLSGLGVPYIRFSDQLKGTYIYYLQHRDQAQCNRMVKFPAGTTGVFYYKQSGTAPGQIGELRFRRCSDVLSFDAGEDLCLPSGEIWGISSNRICSNDAYEASSLCGGFTGSRPLPWLCRVGKSDLFCMKPYVAAIRTEFICR</sequence>
<evidence type="ECO:0000313" key="1">
    <source>
        <dbReference type="EMBL" id="KAF5312581.1"/>
    </source>
</evidence>
<organism evidence="1 2">
    <name type="scientific">Psilocybe cf. subviscida</name>
    <dbReference type="NCBI Taxonomy" id="2480587"/>
    <lineage>
        <taxon>Eukaryota</taxon>
        <taxon>Fungi</taxon>
        <taxon>Dikarya</taxon>
        <taxon>Basidiomycota</taxon>
        <taxon>Agaricomycotina</taxon>
        <taxon>Agaricomycetes</taxon>
        <taxon>Agaricomycetidae</taxon>
        <taxon>Agaricales</taxon>
        <taxon>Agaricineae</taxon>
        <taxon>Strophariaceae</taxon>
        <taxon>Psilocybe</taxon>
    </lineage>
</organism>
<evidence type="ECO:0000313" key="2">
    <source>
        <dbReference type="Proteomes" id="UP000567179"/>
    </source>
</evidence>
<gene>
    <name evidence="1" type="ORF">D9619_002463</name>
</gene>
<dbReference type="AlphaFoldDB" id="A0A8H5EU90"/>
<accession>A0A8H5EU90</accession>